<protein>
    <submittedName>
        <fullName evidence="1">SRPBCC family protein</fullName>
    </submittedName>
</protein>
<dbReference type="OrthoDB" id="880456at2"/>
<reference evidence="1 2" key="1">
    <citation type="submission" date="2018-10" db="EMBL/GenBank/DDBJ databases">
        <title>Sinomicrobium pectinilyticum sp. nov., a pectinase-producing bacterium isolated from alkaline and saline soil, and emended description of the genus Sinomicrobium.</title>
        <authorList>
            <person name="Cheng B."/>
            <person name="Li C."/>
            <person name="Lai Q."/>
            <person name="Du M."/>
            <person name="Shao Z."/>
            <person name="Xu P."/>
            <person name="Yang C."/>
        </authorList>
    </citation>
    <scope>NUCLEOTIDE SEQUENCE [LARGE SCALE GENOMIC DNA]</scope>
    <source>
        <strain evidence="1 2">5DNS001</strain>
    </source>
</reference>
<organism evidence="1 2">
    <name type="scientific">Sinomicrobium pectinilyticum</name>
    <dbReference type="NCBI Taxonomy" id="1084421"/>
    <lineage>
        <taxon>Bacteria</taxon>
        <taxon>Pseudomonadati</taxon>
        <taxon>Bacteroidota</taxon>
        <taxon>Flavobacteriia</taxon>
        <taxon>Flavobacteriales</taxon>
        <taxon>Flavobacteriaceae</taxon>
        <taxon>Sinomicrobium</taxon>
    </lineage>
</organism>
<dbReference type="Gene3D" id="3.30.530.20">
    <property type="match status" value="1"/>
</dbReference>
<dbReference type="InterPro" id="IPR023393">
    <property type="entry name" value="START-like_dom_sf"/>
</dbReference>
<name>A0A3N0F5K1_SINP1</name>
<evidence type="ECO:0000313" key="2">
    <source>
        <dbReference type="Proteomes" id="UP000267469"/>
    </source>
</evidence>
<dbReference type="Proteomes" id="UP000267469">
    <property type="component" value="Unassembled WGS sequence"/>
</dbReference>
<proteinExistence type="predicted"/>
<dbReference type="AlphaFoldDB" id="A0A3N0F5K1"/>
<dbReference type="CDD" id="cd07812">
    <property type="entry name" value="SRPBCC"/>
    <property type="match status" value="1"/>
</dbReference>
<comment type="caution">
    <text evidence="1">The sequence shown here is derived from an EMBL/GenBank/DDBJ whole genome shotgun (WGS) entry which is preliminary data.</text>
</comment>
<dbReference type="EMBL" id="RJTM01000002">
    <property type="protein sequence ID" value="RNL95279.1"/>
    <property type="molecule type" value="Genomic_DNA"/>
</dbReference>
<sequence length="134" mass="14824">MTLPSRHISISIDKPMKAVYDFVSDPLNLPKWAAGLSGSIRKEGDVWIAESPMGSVQVAFVPSNDLGVLDHEVTLPSGETVYNPMRVFSNADGCEIVFSLYQLPGMTEKQYQQDARLVEMDLLQLKEIVENIPG</sequence>
<accession>A0A3N0F5K1</accession>
<dbReference type="RefSeq" id="WP_123214192.1">
    <property type="nucleotide sequence ID" value="NZ_RJTM01000002.1"/>
</dbReference>
<gene>
    <name evidence="1" type="ORF">ED312_00485</name>
</gene>
<dbReference type="SUPFAM" id="SSF55961">
    <property type="entry name" value="Bet v1-like"/>
    <property type="match status" value="1"/>
</dbReference>
<evidence type="ECO:0000313" key="1">
    <source>
        <dbReference type="EMBL" id="RNL95279.1"/>
    </source>
</evidence>
<keyword evidence="2" id="KW-1185">Reference proteome</keyword>